<dbReference type="GO" id="GO:0005298">
    <property type="term" value="F:proline:sodium symporter activity"/>
    <property type="evidence" value="ECO:0007669"/>
    <property type="project" value="UniProtKB-UniRule"/>
</dbReference>
<dbReference type="InterPro" id="IPR011851">
    <property type="entry name" value="Na/Pro_symporter"/>
</dbReference>
<dbReference type="AlphaFoldDB" id="A0AAU0MYU2"/>
<dbReference type="GO" id="GO:0005886">
    <property type="term" value="C:plasma membrane"/>
    <property type="evidence" value="ECO:0007669"/>
    <property type="project" value="UniProtKB-SubCell"/>
</dbReference>
<feature type="transmembrane region" description="Helical" evidence="14">
    <location>
        <begin position="167"/>
        <end position="187"/>
    </location>
</feature>
<evidence type="ECO:0000256" key="2">
    <source>
        <dbReference type="ARBA" id="ARBA00006434"/>
    </source>
</evidence>
<evidence type="ECO:0000256" key="9">
    <source>
        <dbReference type="ARBA" id="ARBA00023065"/>
    </source>
</evidence>
<feature type="transmembrane region" description="Helical" evidence="14">
    <location>
        <begin position="321"/>
        <end position="346"/>
    </location>
</feature>
<keyword evidence="14" id="KW-0997">Cell inner membrane</keyword>
<feature type="transmembrane region" description="Helical" evidence="14">
    <location>
        <begin position="44"/>
        <end position="61"/>
    </location>
</feature>
<dbReference type="RefSeq" id="WP_318954335.1">
    <property type="nucleotide sequence ID" value="NZ_CP137555.1"/>
</dbReference>
<evidence type="ECO:0000256" key="7">
    <source>
        <dbReference type="ARBA" id="ARBA00022989"/>
    </source>
</evidence>
<dbReference type="KEGG" id="mpaf:R5R33_01605"/>
<dbReference type="EMBL" id="CP137555">
    <property type="protein sequence ID" value="WOX05872.1"/>
    <property type="molecule type" value="Genomic_DNA"/>
</dbReference>
<dbReference type="CDD" id="cd11475">
    <property type="entry name" value="SLC5sbd_PutP"/>
    <property type="match status" value="1"/>
</dbReference>
<evidence type="ECO:0000313" key="16">
    <source>
        <dbReference type="Proteomes" id="UP001302477"/>
    </source>
</evidence>
<keyword evidence="8 14" id="KW-0915">Sodium</keyword>
<dbReference type="Pfam" id="PF00474">
    <property type="entry name" value="SSF"/>
    <property type="match status" value="1"/>
</dbReference>
<evidence type="ECO:0000256" key="5">
    <source>
        <dbReference type="ARBA" id="ARBA00022692"/>
    </source>
</evidence>
<comment type="function">
    <text evidence="14">Catalyzes the sodium-dependent uptake of extracellular L-proline.</text>
</comment>
<reference evidence="15 16" key="1">
    <citation type="submission" date="2023-10" db="EMBL/GenBank/DDBJ databases">
        <title>Description of Microbulbifer bruguierae sp. nov., isolated from the sediments of mangrove plant Bruguiera sexangula and comparative genomic analyses of the genus Microbulbifer.</title>
        <authorList>
            <person name="Long M."/>
        </authorList>
    </citation>
    <scope>NUCLEOTIDE SEQUENCE [LARGE SCALE GENOMIC DNA]</scope>
    <source>
        <strain evidence="15 16">SPO729</strain>
    </source>
</reference>
<evidence type="ECO:0000256" key="4">
    <source>
        <dbReference type="ARBA" id="ARBA00022475"/>
    </source>
</evidence>
<keyword evidence="9 14" id="KW-0406">Ion transport</keyword>
<feature type="transmembrane region" description="Helical" evidence="14">
    <location>
        <begin position="194"/>
        <end position="212"/>
    </location>
</feature>
<evidence type="ECO:0000256" key="12">
    <source>
        <dbReference type="ARBA" id="ARBA00033708"/>
    </source>
</evidence>
<accession>A0AAU0MYU2</accession>
<feature type="transmembrane region" description="Helical" evidence="14">
    <location>
        <begin position="275"/>
        <end position="301"/>
    </location>
</feature>
<feature type="transmembrane region" description="Helical" evidence="14">
    <location>
        <begin position="129"/>
        <end position="147"/>
    </location>
</feature>
<feature type="transmembrane region" description="Helical" evidence="14">
    <location>
        <begin position="232"/>
        <end position="254"/>
    </location>
</feature>
<feature type="transmembrane region" description="Helical" evidence="14">
    <location>
        <begin position="366"/>
        <end position="388"/>
    </location>
</feature>
<keyword evidence="6 14" id="KW-0769">Symport</keyword>
<keyword evidence="3 14" id="KW-0813">Transport</keyword>
<dbReference type="PANTHER" id="PTHR48086:SF3">
    <property type="entry name" value="SODIUM_PROLINE SYMPORTER"/>
    <property type="match status" value="1"/>
</dbReference>
<organism evidence="15 16">
    <name type="scientific">Microbulbifer pacificus</name>
    <dbReference type="NCBI Taxonomy" id="407164"/>
    <lineage>
        <taxon>Bacteria</taxon>
        <taxon>Pseudomonadati</taxon>
        <taxon>Pseudomonadota</taxon>
        <taxon>Gammaproteobacteria</taxon>
        <taxon>Cellvibrionales</taxon>
        <taxon>Microbulbiferaceae</taxon>
        <taxon>Microbulbifer</taxon>
    </lineage>
</organism>
<dbReference type="Gene3D" id="1.20.1730.10">
    <property type="entry name" value="Sodium/glucose cotransporter"/>
    <property type="match status" value="1"/>
</dbReference>
<dbReference type="InterPro" id="IPR050277">
    <property type="entry name" value="Sodium:Solute_Symporter"/>
</dbReference>
<name>A0AAU0MYU2_9GAMM</name>
<evidence type="ECO:0000256" key="10">
    <source>
        <dbReference type="ARBA" id="ARBA00023136"/>
    </source>
</evidence>
<keyword evidence="4" id="KW-1003">Cell membrane</keyword>
<feature type="transmembrane region" description="Helical" evidence="14">
    <location>
        <begin position="6"/>
        <end position="23"/>
    </location>
</feature>
<evidence type="ECO:0000256" key="6">
    <source>
        <dbReference type="ARBA" id="ARBA00022847"/>
    </source>
</evidence>
<feature type="transmembrane region" description="Helical" evidence="14">
    <location>
        <begin position="452"/>
        <end position="470"/>
    </location>
</feature>
<dbReference type="InterPro" id="IPR001734">
    <property type="entry name" value="Na/solute_symporter"/>
</dbReference>
<evidence type="ECO:0000256" key="3">
    <source>
        <dbReference type="ARBA" id="ARBA00022448"/>
    </source>
</evidence>
<keyword evidence="7 14" id="KW-1133">Transmembrane helix</keyword>
<comment type="catalytic activity">
    <reaction evidence="12">
        <text>L-proline(in) + Na(+)(in) = L-proline(out) + Na(+)(out)</text>
        <dbReference type="Rhea" id="RHEA:28967"/>
        <dbReference type="ChEBI" id="CHEBI:29101"/>
        <dbReference type="ChEBI" id="CHEBI:60039"/>
    </reaction>
</comment>
<protein>
    <recommendedName>
        <fullName evidence="14">Sodium/proline symporter</fullName>
    </recommendedName>
    <alternativeName>
        <fullName evidence="14">Proline permease</fullName>
    </alternativeName>
</protein>
<evidence type="ECO:0000256" key="14">
    <source>
        <dbReference type="RuleBase" id="RU366012"/>
    </source>
</evidence>
<dbReference type="PANTHER" id="PTHR48086">
    <property type="entry name" value="SODIUM/PROLINE SYMPORTER-RELATED"/>
    <property type="match status" value="1"/>
</dbReference>
<evidence type="ECO:0000256" key="1">
    <source>
        <dbReference type="ARBA" id="ARBA00004651"/>
    </source>
</evidence>
<proteinExistence type="inferred from homology"/>
<evidence type="ECO:0000313" key="15">
    <source>
        <dbReference type="EMBL" id="WOX05872.1"/>
    </source>
</evidence>
<keyword evidence="10 14" id="KW-0472">Membrane</keyword>
<keyword evidence="11 14" id="KW-0739">Sodium transport</keyword>
<dbReference type="GO" id="GO:0031402">
    <property type="term" value="F:sodium ion binding"/>
    <property type="evidence" value="ECO:0007669"/>
    <property type="project" value="UniProtKB-UniRule"/>
</dbReference>
<evidence type="ECO:0000256" key="11">
    <source>
        <dbReference type="ARBA" id="ARBA00023201"/>
    </source>
</evidence>
<keyword evidence="16" id="KW-1185">Reference proteome</keyword>
<feature type="transmembrane region" description="Helical" evidence="14">
    <location>
        <begin position="394"/>
        <end position="415"/>
    </location>
</feature>
<sequence length="484" mass="51702">MDIMVALYTLIAYKAVLLLIGFWSQQRTKNTTDYFLGGRNLGPIVAAISYGASSASAWTLLGMSGAAFVLGISAIWIVAGAIAGCATAWLWIAPRLMRHTRARDQITLTAFLADDPAPANHDANRKIKLLASIVILLSFVFYIAAQFQGAATTFSTAFARPLIESLILGAAVITIYTFLGGFWAASITDTLQGGLMLVAAILLPVVAFHHIGGWEEIRQAGVFTPQSLSLSGANTGLAALGFALGNLAIGIGTLGQPHLLNRFMALRNERALKQAQILSIGWLSIIFFSMYSLGLMGRILVPDLQDPESLFFQLATQLLPPFGAAVLLAAVLSAIMSTADSMLLVVASTISYDLKLQRLMPHRELLLSRLSMLGVSILAVLIALYLPATIFERVLFAWIAIGSAFAPTILARLASAELSPAAVLRSIATGFVLAVILSLLPNTTGDWAERLIPFSTALLVLFLPSLKMAASTRSKQKAATRTVN</sequence>
<comment type="similarity">
    <text evidence="2 13">Belongs to the sodium:solute symporter (SSF) (TC 2.A.21) family.</text>
</comment>
<keyword evidence="5 14" id="KW-0812">Transmembrane</keyword>
<evidence type="ECO:0000256" key="13">
    <source>
        <dbReference type="RuleBase" id="RU362091"/>
    </source>
</evidence>
<evidence type="ECO:0000256" key="8">
    <source>
        <dbReference type="ARBA" id="ARBA00023053"/>
    </source>
</evidence>
<comment type="subcellular location">
    <subcellularLocation>
        <location evidence="14">Cell inner membrane</location>
        <topology evidence="14">Multi-pass membrane protein</topology>
    </subcellularLocation>
    <subcellularLocation>
        <location evidence="1">Cell membrane</location>
        <topology evidence="1">Multi-pass membrane protein</topology>
    </subcellularLocation>
</comment>
<feature type="transmembrane region" description="Helical" evidence="14">
    <location>
        <begin position="422"/>
        <end position="440"/>
    </location>
</feature>
<dbReference type="PROSITE" id="PS50283">
    <property type="entry name" value="NA_SOLUT_SYMP_3"/>
    <property type="match status" value="1"/>
</dbReference>
<gene>
    <name evidence="15" type="ORF">R5R33_01605</name>
</gene>
<dbReference type="InterPro" id="IPR038377">
    <property type="entry name" value="Na/Glc_symporter_sf"/>
</dbReference>
<dbReference type="Proteomes" id="UP001302477">
    <property type="component" value="Chromosome"/>
</dbReference>
<dbReference type="GO" id="GO:0015824">
    <property type="term" value="P:proline transport"/>
    <property type="evidence" value="ECO:0007669"/>
    <property type="project" value="UniProtKB-UniRule"/>
</dbReference>
<keyword evidence="14" id="KW-0029">Amino-acid transport</keyword>
<feature type="transmembrane region" description="Helical" evidence="14">
    <location>
        <begin position="67"/>
        <end position="93"/>
    </location>
</feature>